<dbReference type="OrthoDB" id="3216820at2"/>
<sequence>MSDSAQHHRAVEGAEGVEGVEGVGHWLPTTIDTSVAHIARVYDFFLGGKDNFPADREAAARILKGNPGMRDTCREQREYLRRAVRYLAGNGIRQFIDIGTGLPTQENTHEVAQKVAPDARIAYIDNDPIVLAHARVLMADQDHGRTVFIHADAREPAKLLADPALTDVIDFTQPVAVLLIGILHFLPDSENPAELIRALLDVVPAGSYLAISHGTPDFAPEMGDAVQAAYQASSMPCRVRTSTEVMALLKGVELVDPGLVLLAEWRPDGPVPANRQQITYAAVGRKVS</sequence>
<reference evidence="1 2" key="1">
    <citation type="journal article" date="2009" name="Stand. Genomic Sci.">
        <title>Complete genome sequence of Catenulispora acidiphila type strain (ID 139908).</title>
        <authorList>
            <person name="Copeland A."/>
            <person name="Lapidus A."/>
            <person name="Glavina Del Rio T."/>
            <person name="Nolan M."/>
            <person name="Lucas S."/>
            <person name="Chen F."/>
            <person name="Tice H."/>
            <person name="Cheng J.F."/>
            <person name="Bruce D."/>
            <person name="Goodwin L."/>
            <person name="Pitluck S."/>
            <person name="Mikhailova N."/>
            <person name="Pati A."/>
            <person name="Ivanova N."/>
            <person name="Mavromatis K."/>
            <person name="Chen A."/>
            <person name="Palaniappan K."/>
            <person name="Chain P."/>
            <person name="Land M."/>
            <person name="Hauser L."/>
            <person name="Chang Y.J."/>
            <person name="Jeffries C.D."/>
            <person name="Chertkov O."/>
            <person name="Brettin T."/>
            <person name="Detter J.C."/>
            <person name="Han C."/>
            <person name="Ali Z."/>
            <person name="Tindall B.J."/>
            <person name="Goker M."/>
            <person name="Bristow J."/>
            <person name="Eisen J.A."/>
            <person name="Markowitz V."/>
            <person name="Hugenholtz P."/>
            <person name="Kyrpides N.C."/>
            <person name="Klenk H.P."/>
        </authorList>
    </citation>
    <scope>NUCLEOTIDE SEQUENCE [LARGE SCALE GENOMIC DNA]</scope>
    <source>
        <strain evidence="2">DSM 44928 / JCM 14897 / NBRC 102108 / NRRL B-24433 / ID139908</strain>
    </source>
</reference>
<dbReference type="InterPro" id="IPR006764">
    <property type="entry name" value="SAM_dep_MeTrfase_SAV2177_type"/>
</dbReference>
<dbReference type="InParanoid" id="C7Q7K5"/>
<organism evidence="1 2">
    <name type="scientific">Catenulispora acidiphila (strain DSM 44928 / JCM 14897 / NBRC 102108 / NRRL B-24433 / ID139908)</name>
    <dbReference type="NCBI Taxonomy" id="479433"/>
    <lineage>
        <taxon>Bacteria</taxon>
        <taxon>Bacillati</taxon>
        <taxon>Actinomycetota</taxon>
        <taxon>Actinomycetes</taxon>
        <taxon>Catenulisporales</taxon>
        <taxon>Catenulisporaceae</taxon>
        <taxon>Catenulispora</taxon>
    </lineage>
</organism>
<dbReference type="EMBL" id="CP001700">
    <property type="protein sequence ID" value="ACU72198.1"/>
    <property type="molecule type" value="Genomic_DNA"/>
</dbReference>
<dbReference type="Gene3D" id="3.40.50.150">
    <property type="entry name" value="Vaccinia Virus protein VP39"/>
    <property type="match status" value="1"/>
</dbReference>
<evidence type="ECO:0008006" key="3">
    <source>
        <dbReference type="Google" id="ProtNLM"/>
    </source>
</evidence>
<proteinExistence type="predicted"/>
<protein>
    <recommendedName>
        <fullName evidence="3">S-adenosyl methyltransferase</fullName>
    </recommendedName>
</protein>
<dbReference type="InterPro" id="IPR029063">
    <property type="entry name" value="SAM-dependent_MTases_sf"/>
</dbReference>
<dbReference type="RefSeq" id="WP_012787491.1">
    <property type="nucleotide sequence ID" value="NC_013131.1"/>
</dbReference>
<dbReference type="Proteomes" id="UP000000851">
    <property type="component" value="Chromosome"/>
</dbReference>
<dbReference type="Pfam" id="PF04672">
    <property type="entry name" value="Methyltransf_19"/>
    <property type="match status" value="1"/>
</dbReference>
<accession>C7Q7K5</accession>
<dbReference type="PIRSF" id="PIRSF017393">
    <property type="entry name" value="MTase_SAV2177"/>
    <property type="match status" value="1"/>
</dbReference>
<dbReference type="eggNOG" id="COG3315">
    <property type="taxonomic scope" value="Bacteria"/>
</dbReference>
<evidence type="ECO:0000313" key="1">
    <source>
        <dbReference type="EMBL" id="ACU72198.1"/>
    </source>
</evidence>
<dbReference type="SUPFAM" id="SSF53335">
    <property type="entry name" value="S-adenosyl-L-methionine-dependent methyltransferases"/>
    <property type="match status" value="1"/>
</dbReference>
<dbReference type="AlphaFoldDB" id="C7Q7K5"/>
<gene>
    <name evidence="1" type="ordered locus">Caci_3291</name>
</gene>
<evidence type="ECO:0000313" key="2">
    <source>
        <dbReference type="Proteomes" id="UP000000851"/>
    </source>
</evidence>
<name>C7Q7K5_CATAD</name>
<dbReference type="STRING" id="479433.Caci_3291"/>
<dbReference type="CDD" id="cd02440">
    <property type="entry name" value="AdoMet_MTases"/>
    <property type="match status" value="1"/>
</dbReference>
<dbReference type="HOGENOM" id="CLU_067079_1_0_11"/>
<keyword evidence="2" id="KW-1185">Reference proteome</keyword>
<dbReference type="KEGG" id="cai:Caci_3291"/>